<keyword evidence="2" id="KW-0341">Growth regulation</keyword>
<dbReference type="EMBL" id="KI394330">
    <property type="protein sequence ID" value="ERN03783.1"/>
    <property type="molecule type" value="Genomic_DNA"/>
</dbReference>
<dbReference type="GO" id="GO:0071513">
    <property type="term" value="C:phosphopantothenoylcysteine decarboxylase complex"/>
    <property type="evidence" value="ECO:0000318"/>
    <property type="project" value="GO_Central"/>
</dbReference>
<keyword evidence="11" id="KW-1185">Reference proteome</keyword>
<dbReference type="InterPro" id="IPR003382">
    <property type="entry name" value="Flavoprotein"/>
</dbReference>
<evidence type="ECO:0000256" key="2">
    <source>
        <dbReference type="ARBA" id="ARBA00022604"/>
    </source>
</evidence>
<dbReference type="eggNOG" id="KOG0672">
    <property type="taxonomic scope" value="Eukaryota"/>
</dbReference>
<keyword evidence="3" id="KW-0285">Flavoprotein</keyword>
<sequence>MGWMVMEGVTLQTQSRTNVTAKSQQSGTELPKPRVLLAASGCAVAIQFLILCHSFCDWAEVRAVTTKHAMRFIDRARIPSHVALYTDDEEWKEWNKLGDKVCHIELRQWADAMVIAPLSANTLGKIAMGLCDNLLTSVVSGWDYNKKPLFVAPAMNSLMWGNRFTACHIDSITMLGIKVIKPVSNSFMMAEPCNISNEVFLTLNTKVDNVDG</sequence>
<dbReference type="STRING" id="13333.W1P789"/>
<name>W1P789_AMBTC</name>
<evidence type="ECO:0000256" key="4">
    <source>
        <dbReference type="ARBA" id="ARBA00022793"/>
    </source>
</evidence>
<gene>
    <name evidence="10" type="ORF">AMTR_s00078p00092270</name>
</gene>
<dbReference type="InterPro" id="IPR036551">
    <property type="entry name" value="Flavin_trans-like"/>
</dbReference>
<comment type="cofactor">
    <cofactor evidence="1">
        <name>FMN</name>
        <dbReference type="ChEBI" id="CHEBI:58210"/>
    </cofactor>
</comment>
<organism evidence="10 11">
    <name type="scientific">Amborella trichopoda</name>
    <dbReference type="NCBI Taxonomy" id="13333"/>
    <lineage>
        <taxon>Eukaryota</taxon>
        <taxon>Viridiplantae</taxon>
        <taxon>Streptophyta</taxon>
        <taxon>Embryophyta</taxon>
        <taxon>Tracheophyta</taxon>
        <taxon>Spermatophyta</taxon>
        <taxon>Magnoliopsida</taxon>
        <taxon>Amborellales</taxon>
        <taxon>Amborellaceae</taxon>
        <taxon>Amborella</taxon>
    </lineage>
</organism>
<evidence type="ECO:0000259" key="9">
    <source>
        <dbReference type="Pfam" id="PF02441"/>
    </source>
</evidence>
<dbReference type="GO" id="GO:0015937">
    <property type="term" value="P:coenzyme A biosynthetic process"/>
    <property type="evidence" value="ECO:0000318"/>
    <property type="project" value="GO_Central"/>
</dbReference>
<feature type="domain" description="Flavoprotein" evidence="9">
    <location>
        <begin position="34"/>
        <end position="174"/>
    </location>
</feature>
<evidence type="ECO:0000256" key="3">
    <source>
        <dbReference type="ARBA" id="ARBA00022643"/>
    </source>
</evidence>
<comment type="similarity">
    <text evidence="6">Belongs to the HFCD (homooligomeric flavin containing Cys decarboxylase) superfamily.</text>
</comment>
<keyword evidence="5" id="KW-0173">Coenzyme A biosynthesis</keyword>
<comment type="pathway">
    <text evidence="7">Cofactor biosynthesis; coenzyme A biosynthesis; CoA from (R)-pantothenate: step 3/5.</text>
</comment>
<evidence type="ECO:0000256" key="5">
    <source>
        <dbReference type="ARBA" id="ARBA00022993"/>
    </source>
</evidence>
<dbReference type="OMA" id="GDTETDC"/>
<keyword evidence="3" id="KW-0288">FMN</keyword>
<keyword evidence="4" id="KW-0210">Decarboxylase</keyword>
<dbReference type="HOGENOM" id="CLU_033319_3_2_1"/>
<evidence type="ECO:0000313" key="10">
    <source>
        <dbReference type="EMBL" id="ERN03783.1"/>
    </source>
</evidence>
<dbReference type="Gramene" id="ERN03783">
    <property type="protein sequence ID" value="ERN03783"/>
    <property type="gene ID" value="AMTR_s00078p00092270"/>
</dbReference>
<dbReference type="AlphaFoldDB" id="W1P789"/>
<dbReference type="GO" id="GO:0004633">
    <property type="term" value="F:phosphopantothenoylcysteine decarboxylase activity"/>
    <property type="evidence" value="ECO:0000318"/>
    <property type="project" value="GO_Central"/>
</dbReference>
<dbReference type="PANTHER" id="PTHR14359">
    <property type="entry name" value="HOMO-OLIGOMERIC FLAVIN CONTAINING CYS DECARBOXYLASE FAMILY"/>
    <property type="match status" value="1"/>
</dbReference>
<dbReference type="SUPFAM" id="SSF52507">
    <property type="entry name" value="Homo-oligomeric flavin-containing Cys decarboxylases, HFCD"/>
    <property type="match status" value="1"/>
</dbReference>
<keyword evidence="4" id="KW-0456">Lyase</keyword>
<accession>W1P789</accession>
<dbReference type="Proteomes" id="UP000017836">
    <property type="component" value="Unassembled WGS sequence"/>
</dbReference>
<dbReference type="GO" id="GO:0010181">
    <property type="term" value="F:FMN binding"/>
    <property type="evidence" value="ECO:0000318"/>
    <property type="project" value="GO_Central"/>
</dbReference>
<evidence type="ECO:0000256" key="1">
    <source>
        <dbReference type="ARBA" id="ARBA00001917"/>
    </source>
</evidence>
<evidence type="ECO:0000256" key="7">
    <source>
        <dbReference type="ARBA" id="ARBA00060685"/>
    </source>
</evidence>
<proteinExistence type="inferred from homology"/>
<dbReference type="EC" id="4.1.1.36" evidence="8"/>
<evidence type="ECO:0000256" key="8">
    <source>
        <dbReference type="ARBA" id="ARBA00066422"/>
    </source>
</evidence>
<protein>
    <recommendedName>
        <fullName evidence="8">phosphopantothenoylcysteine decarboxylase</fullName>
        <ecNumber evidence="8">4.1.1.36</ecNumber>
    </recommendedName>
</protein>
<dbReference type="PANTHER" id="PTHR14359:SF6">
    <property type="entry name" value="PHOSPHOPANTOTHENOYLCYSTEINE DECARBOXYLASE"/>
    <property type="match status" value="1"/>
</dbReference>
<evidence type="ECO:0000256" key="6">
    <source>
        <dbReference type="ARBA" id="ARBA00038350"/>
    </source>
</evidence>
<reference evidence="11" key="1">
    <citation type="journal article" date="2013" name="Science">
        <title>The Amborella genome and the evolution of flowering plants.</title>
        <authorList>
            <consortium name="Amborella Genome Project"/>
        </authorList>
    </citation>
    <scope>NUCLEOTIDE SEQUENCE [LARGE SCALE GENOMIC DNA]</scope>
</reference>
<dbReference type="Pfam" id="PF02441">
    <property type="entry name" value="Flavoprotein"/>
    <property type="match status" value="1"/>
</dbReference>
<dbReference type="Gene3D" id="3.40.50.1950">
    <property type="entry name" value="Flavin prenyltransferase-like"/>
    <property type="match status" value="1"/>
</dbReference>
<evidence type="ECO:0000313" key="11">
    <source>
        <dbReference type="Proteomes" id="UP000017836"/>
    </source>
</evidence>